<reference evidence="1 2" key="1">
    <citation type="submission" date="2019-07" db="EMBL/GenBank/DDBJ databases">
        <title>complete genome sequencing of Ornithinimicrobium sp. H23M54.</title>
        <authorList>
            <person name="Bae J.-W."/>
            <person name="Lee S.-Y."/>
        </authorList>
    </citation>
    <scope>NUCLEOTIDE SEQUENCE [LARGE SCALE GENOMIC DNA]</scope>
    <source>
        <strain evidence="1 2">H23M54</strain>
    </source>
</reference>
<sequence length="98" mass="10229">MAGAGPPGGGAHRGRIYLDARFTRYGTIVEVNGVQHYEALATMDDAVRRNAHAIGGETALEIPAASLGLDPEPLLDQVEAALRKGGWHGPQGDSRQAG</sequence>
<protein>
    <recommendedName>
        <fullName evidence="3">DUF559 domain-containing protein</fullName>
    </recommendedName>
</protein>
<dbReference type="Proteomes" id="UP000315395">
    <property type="component" value="Chromosome"/>
</dbReference>
<organism evidence="1 2">
    <name type="scientific">Ornithinimicrobium ciconiae</name>
    <dbReference type="NCBI Taxonomy" id="2594265"/>
    <lineage>
        <taxon>Bacteria</taxon>
        <taxon>Bacillati</taxon>
        <taxon>Actinomycetota</taxon>
        <taxon>Actinomycetes</taxon>
        <taxon>Micrococcales</taxon>
        <taxon>Ornithinimicrobiaceae</taxon>
        <taxon>Ornithinimicrobium</taxon>
    </lineage>
</organism>
<dbReference type="AlphaFoldDB" id="A0A516G735"/>
<evidence type="ECO:0000313" key="2">
    <source>
        <dbReference type="Proteomes" id="UP000315395"/>
    </source>
</evidence>
<gene>
    <name evidence="1" type="ORF">FNH13_01620</name>
</gene>
<proteinExistence type="predicted"/>
<dbReference type="OrthoDB" id="3209715at2"/>
<evidence type="ECO:0008006" key="3">
    <source>
        <dbReference type="Google" id="ProtNLM"/>
    </source>
</evidence>
<accession>A0A516G735</accession>
<dbReference type="RefSeq" id="WP_143781838.1">
    <property type="nucleotide sequence ID" value="NZ_CP041616.1"/>
</dbReference>
<dbReference type="KEGG" id="orz:FNH13_01620"/>
<dbReference type="EMBL" id="CP041616">
    <property type="protein sequence ID" value="QDO87180.1"/>
    <property type="molecule type" value="Genomic_DNA"/>
</dbReference>
<name>A0A516G735_9MICO</name>
<evidence type="ECO:0000313" key="1">
    <source>
        <dbReference type="EMBL" id="QDO87180.1"/>
    </source>
</evidence>
<keyword evidence="2" id="KW-1185">Reference proteome</keyword>